<organism evidence="1 2">
    <name type="scientific">Smallanthus sonchifolius</name>
    <dbReference type="NCBI Taxonomy" id="185202"/>
    <lineage>
        <taxon>Eukaryota</taxon>
        <taxon>Viridiplantae</taxon>
        <taxon>Streptophyta</taxon>
        <taxon>Embryophyta</taxon>
        <taxon>Tracheophyta</taxon>
        <taxon>Spermatophyta</taxon>
        <taxon>Magnoliopsida</taxon>
        <taxon>eudicotyledons</taxon>
        <taxon>Gunneridae</taxon>
        <taxon>Pentapetalae</taxon>
        <taxon>asterids</taxon>
        <taxon>campanulids</taxon>
        <taxon>Asterales</taxon>
        <taxon>Asteraceae</taxon>
        <taxon>Asteroideae</taxon>
        <taxon>Heliantheae alliance</taxon>
        <taxon>Millerieae</taxon>
        <taxon>Smallanthus</taxon>
    </lineage>
</organism>
<keyword evidence="2" id="KW-1185">Reference proteome</keyword>
<gene>
    <name evidence="1" type="ORF">L1987_43307</name>
</gene>
<evidence type="ECO:0000313" key="1">
    <source>
        <dbReference type="EMBL" id="KAI3784212.1"/>
    </source>
</evidence>
<sequence>MALVQAASSPPFFVSPQFGHPGFLMFSIPPHTPFPSPQRVSFVLSRQSSLAMTTKKLGRNLAKDAVSVCLPVTKAAIRDAEKGTFLESSSLHITFSTSPTENKDHQIINWNLGDLFLQYSAK</sequence>
<reference evidence="1 2" key="2">
    <citation type="journal article" date="2022" name="Mol. Ecol. Resour.">
        <title>The genomes of chicory, endive, great burdock and yacon provide insights into Asteraceae paleo-polyploidization history and plant inulin production.</title>
        <authorList>
            <person name="Fan W."/>
            <person name="Wang S."/>
            <person name="Wang H."/>
            <person name="Wang A."/>
            <person name="Jiang F."/>
            <person name="Liu H."/>
            <person name="Zhao H."/>
            <person name="Xu D."/>
            <person name="Zhang Y."/>
        </authorList>
    </citation>
    <scope>NUCLEOTIDE SEQUENCE [LARGE SCALE GENOMIC DNA]</scope>
    <source>
        <strain evidence="2">cv. Yunnan</strain>
        <tissue evidence="1">Leaves</tissue>
    </source>
</reference>
<comment type="caution">
    <text evidence="1">The sequence shown here is derived from an EMBL/GenBank/DDBJ whole genome shotgun (WGS) entry which is preliminary data.</text>
</comment>
<dbReference type="Proteomes" id="UP001056120">
    <property type="component" value="Linkage Group LG14"/>
</dbReference>
<evidence type="ECO:0000313" key="2">
    <source>
        <dbReference type="Proteomes" id="UP001056120"/>
    </source>
</evidence>
<accession>A0ACB9GNB4</accession>
<protein>
    <submittedName>
        <fullName evidence="1">Uncharacterized protein</fullName>
    </submittedName>
</protein>
<dbReference type="EMBL" id="CM042031">
    <property type="protein sequence ID" value="KAI3784212.1"/>
    <property type="molecule type" value="Genomic_DNA"/>
</dbReference>
<reference evidence="2" key="1">
    <citation type="journal article" date="2022" name="Mol. Ecol. Resour.">
        <title>The genomes of chicory, endive, great burdock and yacon provide insights into Asteraceae palaeo-polyploidization history and plant inulin production.</title>
        <authorList>
            <person name="Fan W."/>
            <person name="Wang S."/>
            <person name="Wang H."/>
            <person name="Wang A."/>
            <person name="Jiang F."/>
            <person name="Liu H."/>
            <person name="Zhao H."/>
            <person name="Xu D."/>
            <person name="Zhang Y."/>
        </authorList>
    </citation>
    <scope>NUCLEOTIDE SEQUENCE [LARGE SCALE GENOMIC DNA]</scope>
    <source>
        <strain evidence="2">cv. Yunnan</strain>
    </source>
</reference>
<proteinExistence type="predicted"/>
<name>A0ACB9GNB4_9ASTR</name>